<dbReference type="AlphaFoldDB" id="A0A0N0U9D3"/>
<sequence length="226" mass="25497">MATIIYARVSKADQNLAHQEDNLWKYATDNLGVDGDDIDVLSDKSTGTDTDRSGYREMLARVRDADADRVIVREITRLGRTMREISENVHEIVQDHGVGLHVMNDQLEVEPGDELTMRDKMLLNVLAWSAELEAKKIQENTRAGLRAAEAAGKWVGRPPYGFSTDDDGYLQPTENFSKAREAIIAVEEKGWSDRKAARHSGVPRRTVPNVVDRKDLYLEEHEPPEN</sequence>
<comment type="caution">
    <text evidence="2">The sequence shown here is derived from an EMBL/GenBank/DDBJ whole genome shotgun (WGS) entry which is preliminary data.</text>
</comment>
<dbReference type="GO" id="GO:0000150">
    <property type="term" value="F:DNA strand exchange activity"/>
    <property type="evidence" value="ECO:0007669"/>
    <property type="project" value="InterPro"/>
</dbReference>
<name>A0A0N0U9D3_9EURY</name>
<dbReference type="Pfam" id="PF00239">
    <property type="entry name" value="Resolvase"/>
    <property type="match status" value="1"/>
</dbReference>
<dbReference type="GO" id="GO:0003677">
    <property type="term" value="F:DNA binding"/>
    <property type="evidence" value="ECO:0007669"/>
    <property type="project" value="InterPro"/>
</dbReference>
<dbReference type="RefSeq" id="WP_053773152.1">
    <property type="nucleotide sequence ID" value="NZ_LIST01000012.1"/>
</dbReference>
<protein>
    <submittedName>
        <fullName evidence="2">Resolvase</fullName>
    </submittedName>
</protein>
<organism evidence="2 3">
    <name type="scientific">Halorubrum tropicale</name>
    <dbReference type="NCBI Taxonomy" id="1765655"/>
    <lineage>
        <taxon>Archaea</taxon>
        <taxon>Methanobacteriati</taxon>
        <taxon>Methanobacteriota</taxon>
        <taxon>Stenosarchaea group</taxon>
        <taxon>Halobacteria</taxon>
        <taxon>Halobacteriales</taxon>
        <taxon>Haloferacaceae</taxon>
        <taxon>Halorubrum</taxon>
    </lineage>
</organism>
<dbReference type="Proteomes" id="UP000037747">
    <property type="component" value="Unassembled WGS sequence"/>
</dbReference>
<dbReference type="PROSITE" id="PS51736">
    <property type="entry name" value="RECOMBINASES_3"/>
    <property type="match status" value="1"/>
</dbReference>
<accession>A0A0N0U9D3</accession>
<keyword evidence="3" id="KW-1185">Reference proteome</keyword>
<dbReference type="InterPro" id="IPR050639">
    <property type="entry name" value="SSR_resolvase"/>
</dbReference>
<dbReference type="CDD" id="cd03768">
    <property type="entry name" value="SR_ResInv"/>
    <property type="match status" value="1"/>
</dbReference>
<reference evidence="2 3" key="1">
    <citation type="submission" date="2015-08" db="EMBL/GenBank/DDBJ databases">
        <title>Genomes of Isolates from Cabo Rojo, PR.</title>
        <authorList>
            <person name="Sanchez-Nieves R.L."/>
            <person name="Montalvo-Rodriguez R."/>
        </authorList>
    </citation>
    <scope>NUCLEOTIDE SEQUENCE [LARGE SCALE GENOMIC DNA]</scope>
    <source>
        <strain evidence="2 3">5</strain>
    </source>
</reference>
<dbReference type="SMART" id="SM00857">
    <property type="entry name" value="Resolvase"/>
    <property type="match status" value="1"/>
</dbReference>
<dbReference type="PANTHER" id="PTHR30461:SF26">
    <property type="entry name" value="RESOLVASE HOMOLOG YNEB"/>
    <property type="match status" value="1"/>
</dbReference>
<dbReference type="OrthoDB" id="24728at2157"/>
<dbReference type="SUPFAM" id="SSF53041">
    <property type="entry name" value="Resolvase-like"/>
    <property type="match status" value="1"/>
</dbReference>
<dbReference type="InterPro" id="IPR036162">
    <property type="entry name" value="Resolvase-like_N_sf"/>
</dbReference>
<dbReference type="PATRIC" id="fig|1705389.3.peg.2909"/>
<dbReference type="Gene3D" id="3.40.50.1390">
    <property type="entry name" value="Resolvase, N-terminal catalytic domain"/>
    <property type="match status" value="1"/>
</dbReference>
<dbReference type="PANTHER" id="PTHR30461">
    <property type="entry name" value="DNA-INVERTASE FROM LAMBDOID PROPHAGE"/>
    <property type="match status" value="1"/>
</dbReference>
<proteinExistence type="predicted"/>
<dbReference type="InterPro" id="IPR006119">
    <property type="entry name" value="Resolv_N"/>
</dbReference>
<dbReference type="EMBL" id="LIST01000012">
    <property type="protein sequence ID" value="KOX93253.1"/>
    <property type="molecule type" value="Genomic_DNA"/>
</dbReference>
<evidence type="ECO:0000313" key="2">
    <source>
        <dbReference type="EMBL" id="KOX93253.1"/>
    </source>
</evidence>
<gene>
    <name evidence="2" type="ORF">AMR74_16560</name>
</gene>
<evidence type="ECO:0000313" key="3">
    <source>
        <dbReference type="Proteomes" id="UP000037747"/>
    </source>
</evidence>
<dbReference type="STRING" id="1765655.AMR74_16560"/>
<feature type="domain" description="Resolvase/invertase-type recombinase catalytic" evidence="1">
    <location>
        <begin position="2"/>
        <end position="152"/>
    </location>
</feature>
<evidence type="ECO:0000259" key="1">
    <source>
        <dbReference type="PROSITE" id="PS51736"/>
    </source>
</evidence>